<reference evidence="3" key="1">
    <citation type="submission" date="2015-02" db="EMBL/GenBank/DDBJ databases">
        <title>Genome sequencing for Strongylocentrotus purpuratus.</title>
        <authorList>
            <person name="Murali S."/>
            <person name="Liu Y."/>
            <person name="Vee V."/>
            <person name="English A."/>
            <person name="Wang M."/>
            <person name="Skinner E."/>
            <person name="Han Y."/>
            <person name="Muzny D.M."/>
            <person name="Worley K.C."/>
            <person name="Gibbs R.A."/>
        </authorList>
    </citation>
    <scope>NUCLEOTIDE SEQUENCE</scope>
</reference>
<dbReference type="SUPFAM" id="SSF52047">
    <property type="entry name" value="RNI-like"/>
    <property type="match status" value="1"/>
</dbReference>
<dbReference type="InterPro" id="IPR032675">
    <property type="entry name" value="LRR_dom_sf"/>
</dbReference>
<name>A0A7M7NE41_STRPU</name>
<dbReference type="KEGG" id="spu:105437653"/>
<feature type="region of interest" description="Disordered" evidence="1">
    <location>
        <begin position="50"/>
        <end position="71"/>
    </location>
</feature>
<dbReference type="GeneID" id="105437653"/>
<evidence type="ECO:0000313" key="2">
    <source>
        <dbReference type="EnsemblMetazoa" id="XP_030835009"/>
    </source>
</evidence>
<dbReference type="Gene3D" id="3.80.10.10">
    <property type="entry name" value="Ribonuclease Inhibitor"/>
    <property type="match status" value="1"/>
</dbReference>
<dbReference type="OrthoDB" id="9979103at2759"/>
<dbReference type="EnsemblMetazoa" id="XM_030979149">
    <property type="protein sequence ID" value="XP_030835009"/>
    <property type="gene ID" value="LOC105437653"/>
</dbReference>
<dbReference type="PANTHER" id="PTHR39654">
    <property type="entry name" value="LEUCINE-RICH REPEAT-CONTAINING PROTEIN 75A-LIKE ISOFORM X1"/>
    <property type="match status" value="1"/>
</dbReference>
<sequence length="541" mass="61338">MEGQEDQEATDVEARDSNQRGIRSFFSKIKQRAVNSLICSSANVVPVNDQSIPGDAPAQQTENNDASASASVGNSRTFGVVDLKIEALDVVKVEDEDENGVETYEIVEDYDPELIEPDVDDIWEDNMWKKLHLMKNERKPIDFRLYLVDMVRYSAKIDDLKSMGIYIMQLQREYQIYDNPEKIDKDPSRSKGRTKFRVDGLVEDLILRLVSLRVGSDVSWKRTVNLICDRMKKNMAPKPKVDIDELPKIFFRGRATTAQDVSDSWFLYSTIDLTGYDLQGDSDAEELRRRLGIFLSIRPLILVKLNLSYTGLDKKSFLPLLPYIAELRSLQELDLRGNRLDTSILKYFYPYLGKFGDKFRSGFSSLRWVYFNHNVDINCLPIRFIMGVERRWPPIEHRPSPQELTENRASACDFSKIERVQARLIEKRTQLQKSARLVNVSKEKDLRDRKKAAFLRRVAGAANQLLAADASLIRDMSPTSELGPLSGTLLDPEIDGSDAGRVESSRLARGQRVSRPARASAAAVLAIAGNNRNANGNHARG</sequence>
<feature type="region of interest" description="Disordered" evidence="1">
    <location>
        <begin position="481"/>
        <end position="513"/>
    </location>
</feature>
<protein>
    <submittedName>
        <fullName evidence="2">Uncharacterized protein</fullName>
    </submittedName>
</protein>
<feature type="compositionally biased region" description="Polar residues" evidence="1">
    <location>
        <begin position="58"/>
        <end position="71"/>
    </location>
</feature>
<dbReference type="AlphaFoldDB" id="A0A7M7NE41"/>
<reference evidence="2" key="2">
    <citation type="submission" date="2021-01" db="UniProtKB">
        <authorList>
            <consortium name="EnsemblMetazoa"/>
        </authorList>
    </citation>
    <scope>IDENTIFICATION</scope>
</reference>
<proteinExistence type="predicted"/>
<dbReference type="Proteomes" id="UP000007110">
    <property type="component" value="Unassembled WGS sequence"/>
</dbReference>
<keyword evidence="3" id="KW-1185">Reference proteome</keyword>
<evidence type="ECO:0000256" key="1">
    <source>
        <dbReference type="SAM" id="MobiDB-lite"/>
    </source>
</evidence>
<organism evidence="2 3">
    <name type="scientific">Strongylocentrotus purpuratus</name>
    <name type="common">Purple sea urchin</name>
    <dbReference type="NCBI Taxonomy" id="7668"/>
    <lineage>
        <taxon>Eukaryota</taxon>
        <taxon>Metazoa</taxon>
        <taxon>Echinodermata</taxon>
        <taxon>Eleutherozoa</taxon>
        <taxon>Echinozoa</taxon>
        <taxon>Echinoidea</taxon>
        <taxon>Euechinoidea</taxon>
        <taxon>Echinacea</taxon>
        <taxon>Camarodonta</taxon>
        <taxon>Echinidea</taxon>
        <taxon>Strongylocentrotidae</taxon>
        <taxon>Strongylocentrotus</taxon>
    </lineage>
</organism>
<dbReference type="InParanoid" id="A0A7M7NE41"/>
<dbReference type="OMA" id="RWVYFNH"/>
<dbReference type="PANTHER" id="PTHR39654:SF2">
    <property type="entry name" value="LEUCINE-RICH REPEAT-CONTAINING PROTEIN 75A-LIKE ISOFORM X1"/>
    <property type="match status" value="1"/>
</dbReference>
<accession>A0A7M7NE41</accession>
<evidence type="ECO:0000313" key="3">
    <source>
        <dbReference type="Proteomes" id="UP000007110"/>
    </source>
</evidence>
<dbReference type="RefSeq" id="XP_030835009.1">
    <property type="nucleotide sequence ID" value="XM_030979149.1"/>
</dbReference>